<dbReference type="HOGENOM" id="CLU_115189_0_0_1"/>
<sequence length="176" mass="19916">MVHVKIRVFTFPSNPREQNSYVVGTFEGGLLPTVGTLKLEEDEFVAITFAQLRPRIELQNDNFMIRSVVALEVLRSLMFQEVLTIISTSPNPHNWPHSALQTYWFGYFDDVEQLVPTMLPARETPVADEDTPISNFLNMTTSKQTGDLILIPQTQVGPMCEKCCQGCARCPPVRKQ</sequence>
<dbReference type="InParanoid" id="K3WLY4"/>
<reference evidence="2" key="1">
    <citation type="journal article" date="2010" name="Genome Biol.">
        <title>Genome sequence of the necrotrophic plant pathogen Pythium ultimum reveals original pathogenicity mechanisms and effector repertoire.</title>
        <authorList>
            <person name="Levesque C.A."/>
            <person name="Brouwer H."/>
            <person name="Cano L."/>
            <person name="Hamilton J.P."/>
            <person name="Holt C."/>
            <person name="Huitema E."/>
            <person name="Raffaele S."/>
            <person name="Robideau G.P."/>
            <person name="Thines M."/>
            <person name="Win J."/>
            <person name="Zerillo M.M."/>
            <person name="Beakes G.W."/>
            <person name="Boore J.L."/>
            <person name="Busam D."/>
            <person name="Dumas B."/>
            <person name="Ferriera S."/>
            <person name="Fuerstenberg S.I."/>
            <person name="Gachon C.M."/>
            <person name="Gaulin E."/>
            <person name="Govers F."/>
            <person name="Grenville-Briggs L."/>
            <person name="Horner N."/>
            <person name="Hostetler J."/>
            <person name="Jiang R.H."/>
            <person name="Johnson J."/>
            <person name="Krajaejun T."/>
            <person name="Lin H."/>
            <person name="Meijer H.J."/>
            <person name="Moore B."/>
            <person name="Morris P."/>
            <person name="Phuntmart V."/>
            <person name="Puiu D."/>
            <person name="Shetty J."/>
            <person name="Stajich J.E."/>
            <person name="Tripathy S."/>
            <person name="Wawra S."/>
            <person name="van West P."/>
            <person name="Whitty B.R."/>
            <person name="Coutinho P.M."/>
            <person name="Henrissat B."/>
            <person name="Martin F."/>
            <person name="Thomas P.D."/>
            <person name="Tyler B.M."/>
            <person name="De Vries R.P."/>
            <person name="Kamoun S."/>
            <person name="Yandell M."/>
            <person name="Tisserat N."/>
            <person name="Buell C.R."/>
        </authorList>
    </citation>
    <scope>NUCLEOTIDE SEQUENCE</scope>
    <source>
        <strain evidence="2">DAOM:BR144</strain>
    </source>
</reference>
<dbReference type="AlphaFoldDB" id="K3WLY4"/>
<dbReference type="eggNOG" id="ENOG502S1YK">
    <property type="taxonomic scope" value="Eukaryota"/>
</dbReference>
<accession>K3WLY4</accession>
<dbReference type="Proteomes" id="UP000019132">
    <property type="component" value="Unassembled WGS sequence"/>
</dbReference>
<evidence type="ECO:0000313" key="2">
    <source>
        <dbReference type="Proteomes" id="UP000019132"/>
    </source>
</evidence>
<dbReference type="OMA" id="RIKVRVF"/>
<dbReference type="EnsemblProtists" id="PYU1_T005976">
    <property type="protein sequence ID" value="PYU1_T005976"/>
    <property type="gene ID" value="PYU1_G005964"/>
</dbReference>
<proteinExistence type="predicted"/>
<reference evidence="1" key="3">
    <citation type="submission" date="2015-02" db="UniProtKB">
        <authorList>
            <consortium name="EnsemblProtists"/>
        </authorList>
    </citation>
    <scope>IDENTIFICATION</scope>
    <source>
        <strain evidence="1">DAOM BR144</strain>
    </source>
</reference>
<organism evidence="1 2">
    <name type="scientific">Globisporangium ultimum (strain ATCC 200006 / CBS 805.95 / DAOM BR144)</name>
    <name type="common">Pythium ultimum</name>
    <dbReference type="NCBI Taxonomy" id="431595"/>
    <lineage>
        <taxon>Eukaryota</taxon>
        <taxon>Sar</taxon>
        <taxon>Stramenopiles</taxon>
        <taxon>Oomycota</taxon>
        <taxon>Peronosporomycetes</taxon>
        <taxon>Pythiales</taxon>
        <taxon>Pythiaceae</taxon>
        <taxon>Globisporangium</taxon>
    </lineage>
</organism>
<dbReference type="EMBL" id="GL376625">
    <property type="status" value="NOT_ANNOTATED_CDS"/>
    <property type="molecule type" value="Genomic_DNA"/>
</dbReference>
<protein>
    <submittedName>
        <fullName evidence="1">Uncharacterized protein</fullName>
    </submittedName>
</protein>
<name>K3WLY4_GLOUD</name>
<reference evidence="2" key="2">
    <citation type="submission" date="2010-04" db="EMBL/GenBank/DDBJ databases">
        <authorList>
            <person name="Buell R."/>
            <person name="Hamilton J."/>
            <person name="Hostetler J."/>
        </authorList>
    </citation>
    <scope>NUCLEOTIDE SEQUENCE [LARGE SCALE GENOMIC DNA]</scope>
    <source>
        <strain evidence="2">DAOM:BR144</strain>
    </source>
</reference>
<keyword evidence="2" id="KW-1185">Reference proteome</keyword>
<dbReference type="VEuPathDB" id="FungiDB:PYU1_G005964"/>
<evidence type="ECO:0000313" key="1">
    <source>
        <dbReference type="EnsemblProtists" id="PYU1_T005976"/>
    </source>
</evidence>